<organism evidence="3 4">
    <name type="scientific">Discostella pseudostelligera</name>
    <dbReference type="NCBI Taxonomy" id="259834"/>
    <lineage>
        <taxon>Eukaryota</taxon>
        <taxon>Sar</taxon>
        <taxon>Stramenopiles</taxon>
        <taxon>Ochrophyta</taxon>
        <taxon>Bacillariophyta</taxon>
        <taxon>Coscinodiscophyceae</taxon>
        <taxon>Thalassiosirophycidae</taxon>
        <taxon>Stephanodiscales</taxon>
        <taxon>Stephanodiscaceae</taxon>
        <taxon>Discostella</taxon>
    </lineage>
</organism>
<accession>A0ABD3M1Y0</accession>
<dbReference type="EMBL" id="JALLBG020000245">
    <property type="protein sequence ID" value="KAL3757983.1"/>
    <property type="molecule type" value="Genomic_DNA"/>
</dbReference>
<proteinExistence type="predicted"/>
<keyword evidence="4" id="KW-1185">Reference proteome</keyword>
<comment type="caution">
    <text evidence="3">The sequence shown here is derived from an EMBL/GenBank/DDBJ whole genome shotgun (WGS) entry which is preliminary data.</text>
</comment>
<evidence type="ECO:0000259" key="2">
    <source>
        <dbReference type="PROSITE" id="PS50222"/>
    </source>
</evidence>
<evidence type="ECO:0000313" key="3">
    <source>
        <dbReference type="EMBL" id="KAL3757983.1"/>
    </source>
</evidence>
<protein>
    <recommendedName>
        <fullName evidence="2">EF-hand domain-containing protein</fullName>
    </recommendedName>
</protein>
<dbReference type="InterPro" id="IPR002048">
    <property type="entry name" value="EF_hand_dom"/>
</dbReference>
<dbReference type="PROSITE" id="PS00018">
    <property type="entry name" value="EF_HAND_1"/>
    <property type="match status" value="1"/>
</dbReference>
<dbReference type="Proteomes" id="UP001530293">
    <property type="component" value="Unassembled WGS sequence"/>
</dbReference>
<dbReference type="PROSITE" id="PS50222">
    <property type="entry name" value="EF_HAND_2"/>
    <property type="match status" value="1"/>
</dbReference>
<feature type="region of interest" description="Disordered" evidence="1">
    <location>
        <begin position="77"/>
        <end position="110"/>
    </location>
</feature>
<dbReference type="InterPro" id="IPR018247">
    <property type="entry name" value="EF_Hand_1_Ca_BS"/>
</dbReference>
<sequence length="608" mass="67273">MRRLPLPSIFFSSSGNLSTQPFLHDAPSSAASTLARHFTITSASTRISVGACGFTTRQLHSSPCLLSDNLLGHSPMARPLPTSYSQTAGESSSSSKSNTGPLWGTDSNTAGGGVWAQTSAKKEKLNELLTELNATGVDTGAKGMESLDDAADAQDKLDLEFADGLKMIAKCVDDRTKLGKSIETPITEDSIVGVETSKAIENAKKQMFRLLDNSLWEKPKYEATLHEAIRILSAGLPPDPNLKKPVAGSLDLNHPLCYLREFVEVSDEISTKNSDKSLLGDREVENQIHKFNTIVGQAFASSTQLYRALLLRAVAQTLLDNWDAITAVTSGDIDRAAVSKTTIPSQRSSANAESIKKLFDAYDTESCTEWVQGWWRLIDHDGDGLIDEEEMNKCVELAMKPVHVALSELVYMSLEVCPVRTFGLDDADADAWFLGGSKFLDVSTTSDGSSPTKSNLSKKLSWRNRRQELKARKELTKTFQATLARHFRDQVETPHRLRCIYAWADKSHQNNKIDSIIVDGGDEWGAASSIVGRKRYVELLPKISYPEFRKEQARHFQHLDKIGEDIAMSFKEDLWVLQGKRRQNKELRRDSLLFLLGVSLIDFGIGML</sequence>
<evidence type="ECO:0000256" key="1">
    <source>
        <dbReference type="SAM" id="MobiDB-lite"/>
    </source>
</evidence>
<name>A0ABD3M1Y0_9STRA</name>
<evidence type="ECO:0000313" key="4">
    <source>
        <dbReference type="Proteomes" id="UP001530293"/>
    </source>
</evidence>
<reference evidence="3 4" key="1">
    <citation type="submission" date="2024-10" db="EMBL/GenBank/DDBJ databases">
        <title>Updated reference genomes for cyclostephanoid diatoms.</title>
        <authorList>
            <person name="Roberts W.R."/>
            <person name="Alverson A.J."/>
        </authorList>
    </citation>
    <scope>NUCLEOTIDE SEQUENCE [LARGE SCALE GENOMIC DNA]</scope>
    <source>
        <strain evidence="3 4">AJA232-27</strain>
    </source>
</reference>
<dbReference type="AlphaFoldDB" id="A0ABD3M1Y0"/>
<gene>
    <name evidence="3" type="ORF">ACHAWU_006041</name>
</gene>
<feature type="compositionally biased region" description="Low complexity" evidence="1">
    <location>
        <begin position="83"/>
        <end position="97"/>
    </location>
</feature>
<feature type="domain" description="EF-hand" evidence="2">
    <location>
        <begin position="366"/>
        <end position="401"/>
    </location>
</feature>